<keyword evidence="2" id="KW-1185">Reference proteome</keyword>
<comment type="caution">
    <text evidence="1">The sequence shown here is derived from an EMBL/GenBank/DDBJ whole genome shotgun (WGS) entry which is preliminary data.</text>
</comment>
<proteinExistence type="predicted"/>
<evidence type="ECO:0000313" key="1">
    <source>
        <dbReference type="EMBL" id="EQM94778.1"/>
    </source>
</evidence>
<accession>T5LDW6</accession>
<evidence type="ECO:0000313" key="2">
    <source>
        <dbReference type="Proteomes" id="UP000005085"/>
    </source>
</evidence>
<sequence length="31" mass="3306">MENKFLKVSKRLGAVVLGATLLCVNMQGATL</sequence>
<dbReference type="AlphaFoldDB" id="T5LDW6"/>
<dbReference type="EMBL" id="ACDN02000014">
    <property type="protein sequence ID" value="EQM94778.1"/>
    <property type="molecule type" value="Genomic_DNA"/>
</dbReference>
<organism evidence="1 2">
    <name type="scientific">Helicobacter bilis ATCC 43879</name>
    <dbReference type="NCBI Taxonomy" id="613026"/>
    <lineage>
        <taxon>Bacteria</taxon>
        <taxon>Pseudomonadati</taxon>
        <taxon>Campylobacterota</taxon>
        <taxon>Epsilonproteobacteria</taxon>
        <taxon>Campylobacterales</taxon>
        <taxon>Helicobacteraceae</taxon>
        <taxon>Helicobacter</taxon>
    </lineage>
</organism>
<dbReference type="Proteomes" id="UP000005085">
    <property type="component" value="Unassembled WGS sequence"/>
</dbReference>
<gene>
    <name evidence="1" type="ORF">HRAG_02455</name>
</gene>
<name>T5LDW6_9HELI</name>
<reference evidence="1 2" key="1">
    <citation type="journal article" date="2014" name="Genome Announc.">
        <title>Draft genome sequences of six enterohepatic helicobacter species isolated from humans and one from rhesus macaques.</title>
        <authorList>
            <person name="Shen Z."/>
            <person name="Sheh A."/>
            <person name="Young S.K."/>
            <person name="Abouelliel A."/>
            <person name="Ward D.V."/>
            <person name="Earl A.M."/>
            <person name="Fox J.G."/>
        </authorList>
    </citation>
    <scope>NUCLEOTIDE SEQUENCE [LARGE SCALE GENOMIC DNA]</scope>
    <source>
        <strain evidence="1 2">ATCC 43879</strain>
    </source>
</reference>
<dbReference type="HOGENOM" id="CLU_3396884_0_0_7"/>
<protein>
    <submittedName>
        <fullName evidence="1">Uncharacterized protein</fullName>
    </submittedName>
</protein>